<feature type="region of interest" description="Disordered" evidence="1">
    <location>
        <begin position="1"/>
        <end position="116"/>
    </location>
</feature>
<dbReference type="EMBL" id="JAJVCZ030000009">
    <property type="protein sequence ID" value="KAL0256100.1"/>
    <property type="molecule type" value="Genomic_DNA"/>
</dbReference>
<proteinExistence type="predicted"/>
<evidence type="ECO:0000313" key="2">
    <source>
        <dbReference type="EMBL" id="KAL0256100.1"/>
    </source>
</evidence>
<feature type="compositionally biased region" description="Low complexity" evidence="1">
    <location>
        <begin position="20"/>
        <end position="60"/>
    </location>
</feature>
<protein>
    <submittedName>
        <fullName evidence="2">Uncharacterized protein</fullName>
    </submittedName>
</protein>
<reference evidence="2 3" key="1">
    <citation type="submission" date="2024-02" db="EMBL/GenBank/DDBJ databases">
        <title>De novo assembly and annotation of 12 fungi associated with fruit tree decline syndrome in Ontario, Canada.</title>
        <authorList>
            <person name="Sulman M."/>
            <person name="Ellouze W."/>
            <person name="Ilyukhin E."/>
        </authorList>
    </citation>
    <scope>NUCLEOTIDE SEQUENCE [LARGE SCALE GENOMIC DNA]</scope>
    <source>
        <strain evidence="2 3">FDS-637</strain>
    </source>
</reference>
<accession>A0ABR3C660</accession>
<name>A0ABR3C660_9PEZI</name>
<dbReference type="GeneID" id="92012577"/>
<feature type="compositionally biased region" description="Basic and acidic residues" evidence="1">
    <location>
        <begin position="1"/>
        <end position="17"/>
    </location>
</feature>
<evidence type="ECO:0000313" key="3">
    <source>
        <dbReference type="Proteomes" id="UP001430584"/>
    </source>
</evidence>
<feature type="compositionally biased region" description="Pro residues" evidence="1">
    <location>
        <begin position="90"/>
        <end position="100"/>
    </location>
</feature>
<feature type="compositionally biased region" description="Low complexity" evidence="1">
    <location>
        <begin position="101"/>
        <end position="116"/>
    </location>
</feature>
<evidence type="ECO:0000256" key="1">
    <source>
        <dbReference type="SAM" id="MobiDB-lite"/>
    </source>
</evidence>
<sequence>MEETHESIEGVEMRARSQDTTSAPANPASASPSDTSPPTTDAASSPTTSRPAPTAANSPNTAPPTTPPSTGTTPPATDSEPTRPAASPCNTPPTAPPAPASGPAAPTAANPSTPYNPARIRQRFASVHAVRTHLNRAICTWAPPPLSTANTRPDTPGGEWAYVRGAVHSLTVGLGPHVADRAAIAGLGRDGLATRIETRAWLLFDALNRLQDGGCVLQTQTDYSAVHPEAGDRVLPYRARWVAVCRLAQRFAGVAEAMVFEAGEDVDEVLLMYVAAPGAVMRVMERRRAGVGRDKEMQVESALG</sequence>
<feature type="compositionally biased region" description="Low complexity" evidence="1">
    <location>
        <begin position="68"/>
        <end position="89"/>
    </location>
</feature>
<comment type="caution">
    <text evidence="2">The sequence shown here is derived from an EMBL/GenBank/DDBJ whole genome shotgun (WGS) entry which is preliminary data.</text>
</comment>
<gene>
    <name evidence="2" type="ORF">SLS55_008492</name>
</gene>
<organism evidence="2 3">
    <name type="scientific">Diplodia seriata</name>
    <dbReference type="NCBI Taxonomy" id="420778"/>
    <lineage>
        <taxon>Eukaryota</taxon>
        <taxon>Fungi</taxon>
        <taxon>Dikarya</taxon>
        <taxon>Ascomycota</taxon>
        <taxon>Pezizomycotina</taxon>
        <taxon>Dothideomycetes</taxon>
        <taxon>Dothideomycetes incertae sedis</taxon>
        <taxon>Botryosphaeriales</taxon>
        <taxon>Botryosphaeriaceae</taxon>
        <taxon>Diplodia</taxon>
    </lineage>
</organism>
<dbReference type="Proteomes" id="UP001430584">
    <property type="component" value="Unassembled WGS sequence"/>
</dbReference>
<keyword evidence="3" id="KW-1185">Reference proteome</keyword>
<dbReference type="RefSeq" id="XP_066629129.1">
    <property type="nucleotide sequence ID" value="XM_066779900.1"/>
</dbReference>